<evidence type="ECO:0000313" key="2">
    <source>
        <dbReference type="Proteomes" id="UP000030302"/>
    </source>
</evidence>
<dbReference type="EMBL" id="CP009962">
    <property type="protein sequence ID" value="AIY40939.1"/>
    <property type="molecule type" value="Genomic_DNA"/>
</dbReference>
<sequence length="57" mass="6308">MLICFASFRCRCPSFAKIRNFAPGSCGFPQDQRAGTGFADASLQNTFDIVFKPDNLE</sequence>
<dbReference type="HOGENOM" id="CLU_2988801_0_0_4"/>
<dbReference type="KEGG" id="care:LT85_1781"/>
<accession>A0A0A1FB87</accession>
<gene>
    <name evidence="1" type="ORF">LT85_1781</name>
</gene>
<name>A0A0A1FB87_9BURK</name>
<evidence type="ECO:0000313" key="1">
    <source>
        <dbReference type="EMBL" id="AIY40939.1"/>
    </source>
</evidence>
<dbReference type="AlphaFoldDB" id="A0A0A1FB87"/>
<dbReference type="Proteomes" id="UP000030302">
    <property type="component" value="Chromosome"/>
</dbReference>
<keyword evidence="2" id="KW-1185">Reference proteome</keyword>
<reference evidence="2" key="1">
    <citation type="journal article" date="2014" name="Soil Biol. Biochem.">
        <title>Structure and function of bacterial communities in ageing soils: Insights from the Mendocino ecological staircase.</title>
        <authorList>
            <person name="Uroz S."/>
            <person name="Tech J.J."/>
            <person name="Sawaya N.A."/>
            <person name="Frey-Klett P."/>
            <person name="Leveau J.H.J."/>
        </authorList>
    </citation>
    <scope>NUCLEOTIDE SEQUENCE [LARGE SCALE GENOMIC DNA]</scope>
    <source>
        <strain evidence="2">Cal35</strain>
    </source>
</reference>
<proteinExistence type="predicted"/>
<organism evidence="1 2">
    <name type="scientific">Collimonas arenae</name>
    <dbReference type="NCBI Taxonomy" id="279058"/>
    <lineage>
        <taxon>Bacteria</taxon>
        <taxon>Pseudomonadati</taxon>
        <taxon>Pseudomonadota</taxon>
        <taxon>Betaproteobacteria</taxon>
        <taxon>Burkholderiales</taxon>
        <taxon>Oxalobacteraceae</taxon>
        <taxon>Collimonas</taxon>
    </lineage>
</organism>
<protein>
    <submittedName>
        <fullName evidence="1">Uncharacterized protein</fullName>
    </submittedName>
</protein>